<dbReference type="InterPro" id="IPR036191">
    <property type="entry name" value="RRF_sf"/>
</dbReference>
<evidence type="ECO:0000313" key="6">
    <source>
        <dbReference type="EMBL" id="BAM04399.1"/>
    </source>
</evidence>
<dbReference type="GO" id="GO:0006415">
    <property type="term" value="P:translational termination"/>
    <property type="evidence" value="ECO:0007669"/>
    <property type="project" value="UniProtKB-UniRule"/>
</dbReference>
<proteinExistence type="inferred from homology"/>
<evidence type="ECO:0000256" key="1">
    <source>
        <dbReference type="ARBA" id="ARBA00005912"/>
    </source>
</evidence>
<dbReference type="OrthoDB" id="9804006at2"/>
<dbReference type="RefSeq" id="WP_014437617.1">
    <property type="nucleotide sequence ID" value="NC_017080.1"/>
</dbReference>
<reference evidence="6 7" key="1">
    <citation type="submission" date="2012-02" db="EMBL/GenBank/DDBJ databases">
        <title>Complete genome sequence of Phycisphaera mikurensis NBRC 102666.</title>
        <authorList>
            <person name="Ankai A."/>
            <person name="Hosoyama A."/>
            <person name="Terui Y."/>
            <person name="Sekine M."/>
            <person name="Fukai R."/>
            <person name="Kato Y."/>
            <person name="Nakamura S."/>
            <person name="Yamada-Narita S."/>
            <person name="Kawakoshi A."/>
            <person name="Fukunaga Y."/>
            <person name="Yamazaki S."/>
            <person name="Fujita N."/>
        </authorList>
    </citation>
    <scope>NUCLEOTIDE SEQUENCE [LARGE SCALE GENOMIC DNA]</scope>
    <source>
        <strain evidence="7">NBRC 102666 / KCTC 22515 / FYK2301M01</strain>
    </source>
</reference>
<dbReference type="EMBL" id="AP012338">
    <property type="protein sequence ID" value="BAM04399.1"/>
    <property type="molecule type" value="Genomic_DNA"/>
</dbReference>
<gene>
    <name evidence="3 6" type="primary">frr</name>
    <name evidence="6" type="ordered locus">PSMK_22400</name>
</gene>
<dbReference type="HAMAP" id="MF_00040">
    <property type="entry name" value="RRF"/>
    <property type="match status" value="1"/>
</dbReference>
<dbReference type="InterPro" id="IPR002661">
    <property type="entry name" value="Ribosome_recyc_fac"/>
</dbReference>
<dbReference type="eggNOG" id="COG0233">
    <property type="taxonomic scope" value="Bacteria"/>
</dbReference>
<comment type="function">
    <text evidence="3">Responsible for the release of ribosomes from messenger RNA at the termination of protein biosynthesis. May increase the efficiency of translation by recycling ribosomes from one round of translation to another.</text>
</comment>
<dbReference type="InterPro" id="IPR023584">
    <property type="entry name" value="Ribosome_recyc_fac_dom"/>
</dbReference>
<dbReference type="Gene3D" id="3.30.1360.40">
    <property type="match status" value="1"/>
</dbReference>
<evidence type="ECO:0000256" key="2">
    <source>
        <dbReference type="ARBA" id="ARBA00022917"/>
    </source>
</evidence>
<dbReference type="GO" id="GO:0005737">
    <property type="term" value="C:cytoplasm"/>
    <property type="evidence" value="ECO:0007669"/>
    <property type="project" value="UniProtKB-SubCell"/>
</dbReference>
<keyword evidence="2 3" id="KW-0648">Protein biosynthesis</keyword>
<dbReference type="KEGG" id="phm:PSMK_22400"/>
<dbReference type="PANTHER" id="PTHR20982:SF3">
    <property type="entry name" value="MITOCHONDRIAL RIBOSOME RECYCLING FACTOR PSEUDO 1"/>
    <property type="match status" value="1"/>
</dbReference>
<evidence type="ECO:0000313" key="7">
    <source>
        <dbReference type="Proteomes" id="UP000007881"/>
    </source>
</evidence>
<comment type="similarity">
    <text evidence="1 3">Belongs to the RRF family.</text>
</comment>
<sequence>MDPDETMLEAEEAMEKGVEYLRHELRGIRTGRASAGLVEFVKVDAYGATSDLRSLAMITVPEPTQILIKPFDPSTAKEIAKGIERAGLGLNPMVDGKTVRLSVPPLSGDRRKQLSASVKAMGEQAKITIRNARRDANKALDQMEKSDDVSLSEDQVKGYKDDVQELVKRHEGQVETLVSEKIEDISTV</sequence>
<name>I0IGL1_PHYMF</name>
<dbReference type="PANTHER" id="PTHR20982">
    <property type="entry name" value="RIBOSOME RECYCLING FACTOR"/>
    <property type="match status" value="1"/>
</dbReference>
<protein>
    <recommendedName>
        <fullName evidence="3">Ribosome-recycling factor</fullName>
        <shortName evidence="3">RRF</shortName>
    </recommendedName>
    <alternativeName>
        <fullName evidence="3">Ribosome-releasing factor</fullName>
    </alternativeName>
</protein>
<organism evidence="6 7">
    <name type="scientific">Phycisphaera mikurensis (strain NBRC 102666 / KCTC 22515 / FYK2301M01)</name>
    <dbReference type="NCBI Taxonomy" id="1142394"/>
    <lineage>
        <taxon>Bacteria</taxon>
        <taxon>Pseudomonadati</taxon>
        <taxon>Planctomycetota</taxon>
        <taxon>Phycisphaerae</taxon>
        <taxon>Phycisphaerales</taxon>
        <taxon>Phycisphaeraceae</taxon>
        <taxon>Phycisphaera</taxon>
    </lineage>
</organism>
<dbReference type="STRING" id="1142394.PSMK_22400"/>
<feature type="coiled-coil region" evidence="4">
    <location>
        <begin position="129"/>
        <end position="180"/>
    </location>
</feature>
<feature type="domain" description="Ribosome recycling factor" evidence="5">
    <location>
        <begin position="21"/>
        <end position="185"/>
    </location>
</feature>
<accession>I0IGL1</accession>
<dbReference type="AlphaFoldDB" id="I0IGL1"/>
<dbReference type="CDD" id="cd00520">
    <property type="entry name" value="RRF"/>
    <property type="match status" value="1"/>
</dbReference>
<dbReference type="Gene3D" id="1.10.132.20">
    <property type="entry name" value="Ribosome-recycling factor"/>
    <property type="match status" value="1"/>
</dbReference>
<evidence type="ECO:0000259" key="5">
    <source>
        <dbReference type="Pfam" id="PF01765"/>
    </source>
</evidence>
<comment type="subcellular location">
    <subcellularLocation>
        <location evidence="3">Cytoplasm</location>
    </subcellularLocation>
</comment>
<dbReference type="Proteomes" id="UP000007881">
    <property type="component" value="Chromosome"/>
</dbReference>
<dbReference type="SUPFAM" id="SSF55194">
    <property type="entry name" value="Ribosome recycling factor, RRF"/>
    <property type="match status" value="1"/>
</dbReference>
<evidence type="ECO:0000256" key="3">
    <source>
        <dbReference type="HAMAP-Rule" id="MF_00040"/>
    </source>
</evidence>
<keyword evidence="3" id="KW-0963">Cytoplasm</keyword>
<keyword evidence="4" id="KW-0175">Coiled coil</keyword>
<dbReference type="HOGENOM" id="CLU_073981_3_0_0"/>
<dbReference type="FunFam" id="3.30.1360.40:FF:000001">
    <property type="entry name" value="Ribosome-recycling factor"/>
    <property type="match status" value="1"/>
</dbReference>
<dbReference type="Pfam" id="PF01765">
    <property type="entry name" value="RRF"/>
    <property type="match status" value="1"/>
</dbReference>
<evidence type="ECO:0000256" key="4">
    <source>
        <dbReference type="SAM" id="Coils"/>
    </source>
</evidence>
<keyword evidence="7" id="KW-1185">Reference proteome</keyword>
<dbReference type="GO" id="GO:0043023">
    <property type="term" value="F:ribosomal large subunit binding"/>
    <property type="evidence" value="ECO:0007669"/>
    <property type="project" value="TreeGrafter"/>
</dbReference>
<dbReference type="NCBIfam" id="TIGR00496">
    <property type="entry name" value="frr"/>
    <property type="match status" value="1"/>
</dbReference>